<dbReference type="Proteomes" id="UP001139157">
    <property type="component" value="Unassembled WGS sequence"/>
</dbReference>
<dbReference type="InterPro" id="IPR000914">
    <property type="entry name" value="SBP_5_dom"/>
</dbReference>
<evidence type="ECO:0000313" key="4">
    <source>
        <dbReference type="Proteomes" id="UP001139157"/>
    </source>
</evidence>
<dbReference type="CDD" id="cd08501">
    <property type="entry name" value="PBP2_Lpqw"/>
    <property type="match status" value="1"/>
</dbReference>
<dbReference type="InterPro" id="IPR039424">
    <property type="entry name" value="SBP_5"/>
</dbReference>
<dbReference type="PROSITE" id="PS51257">
    <property type="entry name" value="PROKAR_LIPOPROTEIN"/>
    <property type="match status" value="1"/>
</dbReference>
<protein>
    <submittedName>
        <fullName evidence="3">ABC transporter family substrate-binding protein</fullName>
    </submittedName>
</protein>
<name>A0A9X2IYA2_9NOCA</name>
<dbReference type="GO" id="GO:0043190">
    <property type="term" value="C:ATP-binding cassette (ABC) transporter complex"/>
    <property type="evidence" value="ECO:0007669"/>
    <property type="project" value="InterPro"/>
</dbReference>
<dbReference type="AlphaFoldDB" id="A0A9X2IYA2"/>
<evidence type="ECO:0000313" key="3">
    <source>
        <dbReference type="EMBL" id="MCM6776872.1"/>
    </source>
</evidence>
<dbReference type="GO" id="GO:0042597">
    <property type="term" value="C:periplasmic space"/>
    <property type="evidence" value="ECO:0007669"/>
    <property type="project" value="UniProtKB-ARBA"/>
</dbReference>
<dbReference type="InterPro" id="IPR030678">
    <property type="entry name" value="Peptide/Ni-bd"/>
</dbReference>
<dbReference type="PANTHER" id="PTHR30290:SF65">
    <property type="entry name" value="MONOACYL PHOSPHATIDYLINOSITOL TETRAMANNOSIDE-BINDING PROTEIN LPQW-RELATED"/>
    <property type="match status" value="1"/>
</dbReference>
<keyword evidence="1" id="KW-0732">Signal</keyword>
<dbReference type="GO" id="GO:1904680">
    <property type="term" value="F:peptide transmembrane transporter activity"/>
    <property type="evidence" value="ECO:0007669"/>
    <property type="project" value="TreeGrafter"/>
</dbReference>
<sequence length="558" mass="60536">MRIRSTVTRAVIPVVALGLALSGCAGSDDGGGTGTAAVGTTNDINPHDVADLRDGGNLRLSVSGFPVNWNTLMVDGNEAPVASMARAMLPQAFRIDAAGNTTVNTDYFTSVELTKTDPQQVTYTINPKAVWSDGTPITWEDIASEAAAMSGRDKAFLIAGTVGFDRVEKVERGVDDRQAVITFSKHFAEWKAQFAGNGMLYPKSVTGTPEAFNKSLVDGLPVTAGPFQIQSIDRTQGRIVLGRNPKWWGATPKLDTITFSVQDVAADIPALQNNELDAAGVSNRDQLKTVEGIAGVAIRRTPATQWSHLTFNGAPGSILSDPKLRVAIMKAIDRQGIATAIHNGLVANPHPLNNHIYLEGQTGFQDNSLPYDPDAAARELDALGWKLNGDVREKDGRKLEIRDVMYQQDVWVQMAQIMQQNLARVGVKLNIETKPGTGFFRDWIQPGNFDVGQWTWVGDAFPLNGMPQIWGYDPNDLQGNYGRIGSPELNALIEQTISELDPKKAIELANQVDRKIWEEGHSLPLLQSPGIVAVKDTIANYGARGLATLDWTKVGFLK</sequence>
<evidence type="ECO:0000256" key="1">
    <source>
        <dbReference type="SAM" id="SignalP"/>
    </source>
</evidence>
<dbReference type="Pfam" id="PF00496">
    <property type="entry name" value="SBP_bac_5"/>
    <property type="match status" value="1"/>
</dbReference>
<dbReference type="PANTHER" id="PTHR30290">
    <property type="entry name" value="PERIPLASMIC BINDING COMPONENT OF ABC TRANSPORTER"/>
    <property type="match status" value="1"/>
</dbReference>
<gene>
    <name evidence="3" type="ORF">NDR86_25620</name>
</gene>
<dbReference type="GO" id="GO:0015833">
    <property type="term" value="P:peptide transport"/>
    <property type="evidence" value="ECO:0007669"/>
    <property type="project" value="TreeGrafter"/>
</dbReference>
<dbReference type="Gene3D" id="3.10.105.10">
    <property type="entry name" value="Dipeptide-binding Protein, Domain 3"/>
    <property type="match status" value="1"/>
</dbReference>
<keyword evidence="4" id="KW-1185">Reference proteome</keyword>
<proteinExistence type="predicted"/>
<dbReference type="Gene3D" id="3.90.76.10">
    <property type="entry name" value="Dipeptide-binding Protein, Domain 1"/>
    <property type="match status" value="1"/>
</dbReference>
<dbReference type="Gene3D" id="3.40.190.10">
    <property type="entry name" value="Periplasmic binding protein-like II"/>
    <property type="match status" value="1"/>
</dbReference>
<comment type="caution">
    <text evidence="3">The sequence shown here is derived from an EMBL/GenBank/DDBJ whole genome shotgun (WGS) entry which is preliminary data.</text>
</comment>
<dbReference type="PIRSF" id="PIRSF002741">
    <property type="entry name" value="MppA"/>
    <property type="match status" value="1"/>
</dbReference>
<evidence type="ECO:0000259" key="2">
    <source>
        <dbReference type="Pfam" id="PF00496"/>
    </source>
</evidence>
<reference evidence="3" key="1">
    <citation type="submission" date="2022-06" db="EMBL/GenBank/DDBJ databases">
        <title>Novel species in genus nocardia.</title>
        <authorList>
            <person name="Li F."/>
        </authorList>
    </citation>
    <scope>NUCLEOTIDE SEQUENCE</scope>
    <source>
        <strain evidence="3">CDC141</strain>
    </source>
</reference>
<dbReference type="EMBL" id="JAMRXG010000012">
    <property type="protein sequence ID" value="MCM6776872.1"/>
    <property type="molecule type" value="Genomic_DNA"/>
</dbReference>
<dbReference type="RefSeq" id="WP_251915335.1">
    <property type="nucleotide sequence ID" value="NZ_JAMRXG010000012.1"/>
</dbReference>
<feature type="signal peptide" evidence="1">
    <location>
        <begin position="1"/>
        <end position="25"/>
    </location>
</feature>
<dbReference type="SUPFAM" id="SSF53850">
    <property type="entry name" value="Periplasmic binding protein-like II"/>
    <property type="match status" value="1"/>
</dbReference>
<feature type="domain" description="Solute-binding protein family 5" evidence="2">
    <location>
        <begin position="114"/>
        <end position="472"/>
    </location>
</feature>
<accession>A0A9X2IYA2</accession>
<feature type="chain" id="PRO_5040962040" evidence="1">
    <location>
        <begin position="26"/>
        <end position="558"/>
    </location>
</feature>
<organism evidence="3 4">
    <name type="scientific">Nocardia pulmonis</name>
    <dbReference type="NCBI Taxonomy" id="2951408"/>
    <lineage>
        <taxon>Bacteria</taxon>
        <taxon>Bacillati</taxon>
        <taxon>Actinomycetota</taxon>
        <taxon>Actinomycetes</taxon>
        <taxon>Mycobacteriales</taxon>
        <taxon>Nocardiaceae</taxon>
        <taxon>Nocardia</taxon>
    </lineage>
</organism>